<evidence type="ECO:0000313" key="2">
    <source>
        <dbReference type="Proteomes" id="UP000215509"/>
    </source>
</evidence>
<name>A0A229UM41_9BACL</name>
<dbReference type="RefSeq" id="WP_094016724.1">
    <property type="nucleotide sequence ID" value="NZ_NMQW01000031.1"/>
</dbReference>
<dbReference type="EMBL" id="NMQW01000031">
    <property type="protein sequence ID" value="OXM84442.1"/>
    <property type="molecule type" value="Genomic_DNA"/>
</dbReference>
<dbReference type="AlphaFoldDB" id="A0A229UM41"/>
<gene>
    <name evidence="1" type="ORF">CF651_20410</name>
</gene>
<dbReference type="Proteomes" id="UP000215509">
    <property type="component" value="Unassembled WGS sequence"/>
</dbReference>
<proteinExistence type="predicted"/>
<evidence type="ECO:0000313" key="1">
    <source>
        <dbReference type="EMBL" id="OXM84442.1"/>
    </source>
</evidence>
<protein>
    <submittedName>
        <fullName evidence="1">Uncharacterized protein</fullName>
    </submittedName>
</protein>
<sequence length="100" mass="11688">MNTNAVKARFIERDFYKQRMLDNSDYLTEAQIDKILDSAGVFWVDLTFKFYDNGTLSIIDNDTEQPVELKELKGAAYDFYVKERIRLIRGNLLDKILQSA</sequence>
<accession>A0A229UM41</accession>
<comment type="caution">
    <text evidence="1">The sequence shown here is derived from an EMBL/GenBank/DDBJ whole genome shotgun (WGS) entry which is preliminary data.</text>
</comment>
<reference evidence="1 2" key="1">
    <citation type="submission" date="2017-07" db="EMBL/GenBank/DDBJ databases">
        <title>Genome sequencing and assembly of Paenibacillus rigui.</title>
        <authorList>
            <person name="Mayilraj S."/>
        </authorList>
    </citation>
    <scope>NUCLEOTIDE SEQUENCE [LARGE SCALE GENOMIC DNA]</scope>
    <source>
        <strain evidence="1 2">JCM 16352</strain>
    </source>
</reference>
<organism evidence="1 2">
    <name type="scientific">Paenibacillus rigui</name>
    <dbReference type="NCBI Taxonomy" id="554312"/>
    <lineage>
        <taxon>Bacteria</taxon>
        <taxon>Bacillati</taxon>
        <taxon>Bacillota</taxon>
        <taxon>Bacilli</taxon>
        <taxon>Bacillales</taxon>
        <taxon>Paenibacillaceae</taxon>
        <taxon>Paenibacillus</taxon>
    </lineage>
</organism>
<keyword evidence="2" id="KW-1185">Reference proteome</keyword>
<dbReference type="OrthoDB" id="2679154at2"/>